<accession>A0ACC0NJZ0</accession>
<reference evidence="1" key="1">
    <citation type="submission" date="2022-02" db="EMBL/GenBank/DDBJ databases">
        <title>Plant Genome Project.</title>
        <authorList>
            <person name="Zhang R.-G."/>
        </authorList>
    </citation>
    <scope>NUCLEOTIDE SEQUENCE</scope>
    <source>
        <strain evidence="1">AT1</strain>
    </source>
</reference>
<keyword evidence="2" id="KW-1185">Reference proteome</keyword>
<dbReference type="Proteomes" id="UP001062846">
    <property type="component" value="Chromosome 5"/>
</dbReference>
<comment type="caution">
    <text evidence="1">The sequence shown here is derived from an EMBL/GenBank/DDBJ whole genome shotgun (WGS) entry which is preliminary data.</text>
</comment>
<evidence type="ECO:0000313" key="1">
    <source>
        <dbReference type="EMBL" id="KAI8553668.1"/>
    </source>
</evidence>
<sequence>MGRAPCCDKTQVKRGPWSPEEDSTLKNYIHTFGTGGNWIALPHKAGLKRCGKSCRLRWLNYLRPDIKHGGFTEEEDNIILTLYNTIGSRQVSITVAMWSVIVSHLPGRTDNDVKNYWNSKLKKKLLALNTSQAMNFGSTAPVSPFAPELVDNYHHYYGNNPDIVSNMNYYQQNLVLPQELLVSNPAQASSLPSLVEVPDQAAGPCEDQASSVLAFGDEYRVWSGNGGVEDDGFLTGLIGSGFSCTNHLLNGIDFQGKITSGVYPNLANPLIFALAP</sequence>
<evidence type="ECO:0000313" key="2">
    <source>
        <dbReference type="Proteomes" id="UP001062846"/>
    </source>
</evidence>
<dbReference type="EMBL" id="CM046392">
    <property type="protein sequence ID" value="KAI8553668.1"/>
    <property type="molecule type" value="Genomic_DNA"/>
</dbReference>
<proteinExistence type="predicted"/>
<organism evidence="1 2">
    <name type="scientific">Rhododendron molle</name>
    <name type="common">Chinese azalea</name>
    <name type="synonym">Azalea mollis</name>
    <dbReference type="NCBI Taxonomy" id="49168"/>
    <lineage>
        <taxon>Eukaryota</taxon>
        <taxon>Viridiplantae</taxon>
        <taxon>Streptophyta</taxon>
        <taxon>Embryophyta</taxon>
        <taxon>Tracheophyta</taxon>
        <taxon>Spermatophyta</taxon>
        <taxon>Magnoliopsida</taxon>
        <taxon>eudicotyledons</taxon>
        <taxon>Gunneridae</taxon>
        <taxon>Pentapetalae</taxon>
        <taxon>asterids</taxon>
        <taxon>Ericales</taxon>
        <taxon>Ericaceae</taxon>
        <taxon>Ericoideae</taxon>
        <taxon>Rhodoreae</taxon>
        <taxon>Rhododendron</taxon>
    </lineage>
</organism>
<protein>
    <submittedName>
        <fullName evidence="1">Uncharacterized protein</fullName>
    </submittedName>
</protein>
<name>A0ACC0NJZ0_RHOML</name>
<gene>
    <name evidence="1" type="ORF">RHMOL_Rhmol05G0034100</name>
</gene>